<name>A7SGJ6_NEMVE</name>
<dbReference type="HOGENOM" id="CLU_641435_0_0_1"/>
<organism evidence="2 3">
    <name type="scientific">Nematostella vectensis</name>
    <name type="common">Starlet sea anemone</name>
    <dbReference type="NCBI Taxonomy" id="45351"/>
    <lineage>
        <taxon>Eukaryota</taxon>
        <taxon>Metazoa</taxon>
        <taxon>Cnidaria</taxon>
        <taxon>Anthozoa</taxon>
        <taxon>Hexacorallia</taxon>
        <taxon>Actiniaria</taxon>
        <taxon>Edwardsiidae</taxon>
        <taxon>Nematostella</taxon>
    </lineage>
</organism>
<feature type="transmembrane region" description="Helical" evidence="1">
    <location>
        <begin position="268"/>
        <end position="287"/>
    </location>
</feature>
<proteinExistence type="predicted"/>
<reference evidence="2 3" key="1">
    <citation type="journal article" date="2007" name="Science">
        <title>Sea anemone genome reveals ancestral eumetazoan gene repertoire and genomic organization.</title>
        <authorList>
            <person name="Putnam N.H."/>
            <person name="Srivastava M."/>
            <person name="Hellsten U."/>
            <person name="Dirks B."/>
            <person name="Chapman J."/>
            <person name="Salamov A."/>
            <person name="Terry A."/>
            <person name="Shapiro H."/>
            <person name="Lindquist E."/>
            <person name="Kapitonov V.V."/>
            <person name="Jurka J."/>
            <person name="Genikhovich G."/>
            <person name="Grigoriev I.V."/>
            <person name="Lucas S.M."/>
            <person name="Steele R.E."/>
            <person name="Finnerty J.R."/>
            <person name="Technau U."/>
            <person name="Martindale M.Q."/>
            <person name="Rokhsar D.S."/>
        </authorList>
    </citation>
    <scope>NUCLEOTIDE SEQUENCE [LARGE SCALE GENOMIC DNA]</scope>
    <source>
        <strain evidence="3">CH2 X CH6</strain>
    </source>
</reference>
<evidence type="ECO:0000256" key="1">
    <source>
        <dbReference type="SAM" id="Phobius"/>
    </source>
</evidence>
<feature type="transmembrane region" description="Helical" evidence="1">
    <location>
        <begin position="318"/>
        <end position="345"/>
    </location>
</feature>
<dbReference type="eggNOG" id="ENOG502SAQ1">
    <property type="taxonomic scope" value="Eukaryota"/>
</dbReference>
<keyword evidence="1" id="KW-0812">Transmembrane</keyword>
<dbReference type="Proteomes" id="UP000001593">
    <property type="component" value="Unassembled WGS sequence"/>
</dbReference>
<dbReference type="AlphaFoldDB" id="A7SGJ6"/>
<accession>A7SGJ6</accession>
<feature type="transmembrane region" description="Helical" evidence="1">
    <location>
        <begin position="205"/>
        <end position="223"/>
    </location>
</feature>
<keyword evidence="3" id="KW-1185">Reference proteome</keyword>
<evidence type="ECO:0000313" key="3">
    <source>
        <dbReference type="Proteomes" id="UP000001593"/>
    </source>
</evidence>
<dbReference type="KEGG" id="nve:5508640"/>
<keyword evidence="1" id="KW-1133">Transmembrane helix</keyword>
<dbReference type="EMBL" id="DS469653">
    <property type="protein sequence ID" value="EDO37164.1"/>
    <property type="molecule type" value="Genomic_DNA"/>
</dbReference>
<dbReference type="OMA" id="WALWQLY"/>
<gene>
    <name evidence="2" type="ORF">NEMVEDRAFT_v1g245133</name>
</gene>
<sequence length="428" mass="49260">MADGLIPVEGSTRLLAQISGSLTPPNSPVKYTKSGRTVKIPVQRIRCGKYDLRGKERWLEYMPASTNLKIVYRDNQHFEHQECTVFNVTDISAADLRISARFGCLDAMSGTVTLECDTAIFTTTCEARAPQNTYVAELTFHVNYTGQMRDILRSLRQAKLAESTVSRVDPTLGCPGKSHAKLREGLPDWIQYLPRMLYTPFLRRVIEVFLVCYTFFSIMWALWQLYRHVDFIRAYVQPLIDALISHIQTLDKILQFLNTIFEEYTRQWMAYLRPVCLILYTTATPLIDMGKQIWASLSSLSLATLQPILFLLEPVIHIFNVIFIKTPVALFMPLYNVFVTVWSVFYDSVGQRIYLPHIAQFFRSVLHILKEVLERSVRLDPLKAQLILMRSNALNSGKSLGLGLVYIYKYVEKKVWLIFRSGDDDKED</sequence>
<keyword evidence="1" id="KW-0472">Membrane</keyword>
<protein>
    <submittedName>
        <fullName evidence="2">Uncharacterized protein</fullName>
    </submittedName>
</protein>
<evidence type="ECO:0000313" key="2">
    <source>
        <dbReference type="EMBL" id="EDO37164.1"/>
    </source>
</evidence>
<dbReference type="OrthoDB" id="5957709at2759"/>
<dbReference type="STRING" id="45351.A7SGJ6"/>
<dbReference type="InParanoid" id="A7SGJ6"/>